<reference evidence="3" key="1">
    <citation type="journal article" date="2021" name="Syst. Appl. Microbiol.">
        <title>Roseomonas hellenica sp. nov., isolated from roots of wild-growing Alkanna tinctoria.</title>
        <authorList>
            <person name="Rat A."/>
            <person name="Naranjo H.D."/>
            <person name="Lebbe L."/>
            <person name="Cnockaert M."/>
            <person name="Krigas N."/>
            <person name="Grigoriadou K."/>
            <person name="Maloupa E."/>
            <person name="Willems A."/>
        </authorList>
    </citation>
    <scope>NUCLEOTIDE SEQUENCE [LARGE SCALE GENOMIC DNA]</scope>
    <source>
        <strain evidence="3">LMG 31159</strain>
    </source>
</reference>
<evidence type="ECO:0000313" key="3">
    <source>
        <dbReference type="Proteomes" id="UP000698752"/>
    </source>
</evidence>
<dbReference type="Proteomes" id="UP000698752">
    <property type="component" value="Unassembled WGS sequence"/>
</dbReference>
<dbReference type="InterPro" id="IPR044031">
    <property type="entry name" value="TssC1_N"/>
</dbReference>
<feature type="domain" description="TssC1 N-terminal" evidence="1">
    <location>
        <begin position="35"/>
        <end position="212"/>
    </location>
</feature>
<protein>
    <submittedName>
        <fullName evidence="2">Type VI secretion system contractile sheath large subunit</fullName>
    </submittedName>
</protein>
<sequence>MPQTPDDAEDPLAAVLAATEAARPAVTLGGGSEERALARVEAMIALMQAAICNHPRFVAMEAAWRSLHRLVGAQEGAPAVVKLMPLTKREMMRDLRAVQDPADSELSLLLWDEGLGSGEPFGLLLMDAEFGAEPEDVLALRGLAAAGAGAFVPVVVHAAPALLDLTEWAALPGKRDVARVHEGPRHAAWRSLRDSEEARFVTLVGPRVLARGGEGAPRWTGGGWVLMSRAAEAFRRDGWSAGIEGHEGGAESGLPPMGRMPTECDAAEAEATLVTLGLATLVPTGADRATLLVAPTLHRPRRYHDAAASADAVAAARLPWVLGMGRFVQALAVRGARELHRGHGTAAAARALNAWLQGYCGEDGPLAEGSAELPEAKGHPGVHLLSARLRPRLPKGTPAAAHRVMLNLP</sequence>
<name>A0ABS5EP52_9PROT</name>
<dbReference type="PANTHER" id="PTHR35565">
    <property type="entry name" value="CYTOPLASMIC PROTEIN-RELATED"/>
    <property type="match status" value="1"/>
</dbReference>
<gene>
    <name evidence="2" type="ORF">GXW78_24345</name>
</gene>
<organism evidence="2 3">
    <name type="scientific">Neoroseomonas terrae</name>
    <dbReference type="NCBI Taxonomy" id="424799"/>
    <lineage>
        <taxon>Bacteria</taxon>
        <taxon>Pseudomonadati</taxon>
        <taxon>Pseudomonadota</taxon>
        <taxon>Alphaproteobacteria</taxon>
        <taxon>Acetobacterales</taxon>
        <taxon>Acetobacteraceae</taxon>
        <taxon>Neoroseomonas</taxon>
    </lineage>
</organism>
<dbReference type="Pfam" id="PF05943">
    <property type="entry name" value="VipB"/>
    <property type="match status" value="1"/>
</dbReference>
<evidence type="ECO:0000259" key="1">
    <source>
        <dbReference type="Pfam" id="PF05943"/>
    </source>
</evidence>
<comment type="caution">
    <text evidence="2">The sequence shown here is derived from an EMBL/GenBank/DDBJ whole genome shotgun (WGS) entry which is preliminary data.</text>
</comment>
<dbReference type="RefSeq" id="WP_211871518.1">
    <property type="nucleotide sequence ID" value="NZ_JAAEDI010000034.1"/>
</dbReference>
<keyword evidence="3" id="KW-1185">Reference proteome</keyword>
<accession>A0ABS5EP52</accession>
<dbReference type="PANTHER" id="PTHR35565:SF1">
    <property type="entry name" value="TYPE VI SECRETION SYSTEM CONTRACTILE SHEATH LARGE SUBUNIT"/>
    <property type="match status" value="1"/>
</dbReference>
<dbReference type="EMBL" id="JAAEDI010000034">
    <property type="protein sequence ID" value="MBR0652809.1"/>
    <property type="molecule type" value="Genomic_DNA"/>
</dbReference>
<dbReference type="InterPro" id="IPR010269">
    <property type="entry name" value="T6SS_TssC-like"/>
</dbReference>
<evidence type="ECO:0000313" key="2">
    <source>
        <dbReference type="EMBL" id="MBR0652809.1"/>
    </source>
</evidence>
<proteinExistence type="predicted"/>